<evidence type="ECO:0000313" key="2">
    <source>
        <dbReference type="EMBL" id="TXL70405.1"/>
    </source>
</evidence>
<feature type="coiled-coil region" evidence="1">
    <location>
        <begin position="4"/>
        <end position="67"/>
    </location>
</feature>
<reference evidence="2 3" key="1">
    <citation type="submission" date="2019-06" db="EMBL/GenBank/DDBJ databases">
        <title>New taxonomy in bacterial strain CC-CFT640, isolated from vineyard.</title>
        <authorList>
            <person name="Lin S.-Y."/>
            <person name="Tsai C.-F."/>
            <person name="Young C.-C."/>
        </authorList>
    </citation>
    <scope>NUCLEOTIDE SEQUENCE [LARGE SCALE GENOMIC DNA]</scope>
    <source>
        <strain evidence="2 3">CC-CFT640</strain>
    </source>
</reference>
<keyword evidence="3" id="KW-1185">Reference proteome</keyword>
<evidence type="ECO:0000313" key="3">
    <source>
        <dbReference type="Proteomes" id="UP000321638"/>
    </source>
</evidence>
<dbReference type="RefSeq" id="WP_147851617.1">
    <property type="nucleotide sequence ID" value="NZ_DATAJT010000262.1"/>
</dbReference>
<dbReference type="EMBL" id="VDUZ01000060">
    <property type="protein sequence ID" value="TXL70405.1"/>
    <property type="molecule type" value="Genomic_DNA"/>
</dbReference>
<gene>
    <name evidence="2" type="ORF">FHP25_34820</name>
</gene>
<comment type="caution">
    <text evidence="2">The sequence shown here is derived from an EMBL/GenBank/DDBJ whole genome shotgun (WGS) entry which is preliminary data.</text>
</comment>
<accession>A0A5C8PBH7</accession>
<proteinExistence type="predicted"/>
<dbReference type="OrthoDB" id="7376251at2"/>
<protein>
    <recommendedName>
        <fullName evidence="4">DUF4164 family protein</fullName>
    </recommendedName>
</protein>
<organism evidence="2 3">
    <name type="scientific">Vineibacter terrae</name>
    <dbReference type="NCBI Taxonomy" id="2586908"/>
    <lineage>
        <taxon>Bacteria</taxon>
        <taxon>Pseudomonadati</taxon>
        <taxon>Pseudomonadota</taxon>
        <taxon>Alphaproteobacteria</taxon>
        <taxon>Hyphomicrobiales</taxon>
        <taxon>Vineibacter</taxon>
    </lineage>
</organism>
<keyword evidence="1" id="KW-0175">Coiled coil</keyword>
<evidence type="ECO:0000256" key="1">
    <source>
        <dbReference type="SAM" id="Coils"/>
    </source>
</evidence>
<dbReference type="AlphaFoldDB" id="A0A5C8PBH7"/>
<sequence length="78" mass="9127">MSKLDEAKGKVNTALSRLERMVEDRLRVETERADELAAKLTRLEQDHEQLKRVATDVEARLERAMEHIRTLLADDQQR</sequence>
<dbReference type="Proteomes" id="UP000321638">
    <property type="component" value="Unassembled WGS sequence"/>
</dbReference>
<name>A0A5C8PBH7_9HYPH</name>
<evidence type="ECO:0008006" key="4">
    <source>
        <dbReference type="Google" id="ProtNLM"/>
    </source>
</evidence>